<evidence type="ECO:0000256" key="2">
    <source>
        <dbReference type="ARBA" id="ARBA00023015"/>
    </source>
</evidence>
<dbReference type="InterPro" id="IPR014284">
    <property type="entry name" value="RNA_pol_sigma-70_dom"/>
</dbReference>
<dbReference type="SUPFAM" id="SSF88946">
    <property type="entry name" value="Sigma2 domain of RNA polymerase sigma factors"/>
    <property type="match status" value="1"/>
</dbReference>
<dbReference type="GO" id="GO:0016987">
    <property type="term" value="F:sigma factor activity"/>
    <property type="evidence" value="ECO:0007669"/>
    <property type="project" value="UniProtKB-KW"/>
</dbReference>
<reference evidence="7" key="1">
    <citation type="submission" date="2020-02" db="EMBL/GenBank/DDBJ databases">
        <authorList>
            <person name="Meier V. D."/>
        </authorList>
    </citation>
    <scope>NUCLEOTIDE SEQUENCE</scope>
    <source>
        <strain evidence="7">AVDCRST_MAG18</strain>
    </source>
</reference>
<comment type="similarity">
    <text evidence="1">Belongs to the sigma-70 factor family. ECF subfamily.</text>
</comment>
<dbReference type="InterPro" id="IPR007627">
    <property type="entry name" value="RNA_pol_sigma70_r2"/>
</dbReference>
<dbReference type="CDD" id="cd06171">
    <property type="entry name" value="Sigma70_r4"/>
    <property type="match status" value="1"/>
</dbReference>
<dbReference type="GO" id="GO:0006352">
    <property type="term" value="P:DNA-templated transcription initiation"/>
    <property type="evidence" value="ECO:0007669"/>
    <property type="project" value="InterPro"/>
</dbReference>
<name>A0A6J4VVV0_9BACT</name>
<protein>
    <submittedName>
        <fullName evidence="7">RNA polymerase sigma-70 factor</fullName>
    </submittedName>
</protein>
<dbReference type="InterPro" id="IPR013324">
    <property type="entry name" value="RNA_pol_sigma_r3/r4-like"/>
</dbReference>
<dbReference type="SUPFAM" id="SSF88659">
    <property type="entry name" value="Sigma3 and sigma4 domains of RNA polymerase sigma factors"/>
    <property type="match status" value="1"/>
</dbReference>
<evidence type="ECO:0000313" key="7">
    <source>
        <dbReference type="EMBL" id="CAA9589639.1"/>
    </source>
</evidence>
<sequence>MDHAGDDEALLARLASGDRAALSPLYDRYAGPVFALLLRIVADRAAAEDLLQEVFVRVWQRAGTYQIGRGRPLTWTLGIAHNLAIDEVRRRRRRPQGVDEREAGQAEDLLAGLPSAEASPEEQAWARQRRQQIGAALRQLPPAQRAIIELAYFEGYTQSQMAERLGEPLGTIKTRLRLGIQKLREILRGQELERDLG</sequence>
<accession>A0A6J4VVV0</accession>
<dbReference type="Gene3D" id="1.10.10.10">
    <property type="entry name" value="Winged helix-like DNA-binding domain superfamily/Winged helix DNA-binding domain"/>
    <property type="match status" value="1"/>
</dbReference>
<dbReference type="AlphaFoldDB" id="A0A6J4VVV0"/>
<dbReference type="InterPro" id="IPR013249">
    <property type="entry name" value="RNA_pol_sigma70_r4_t2"/>
</dbReference>
<dbReference type="Gene3D" id="1.10.1740.10">
    <property type="match status" value="1"/>
</dbReference>
<feature type="domain" description="RNA polymerase sigma-70 region 2" evidence="5">
    <location>
        <begin position="25"/>
        <end position="94"/>
    </location>
</feature>
<dbReference type="InterPro" id="IPR013325">
    <property type="entry name" value="RNA_pol_sigma_r2"/>
</dbReference>
<dbReference type="NCBIfam" id="TIGR02937">
    <property type="entry name" value="sigma70-ECF"/>
    <property type="match status" value="1"/>
</dbReference>
<dbReference type="EMBL" id="CADCWN010000379">
    <property type="protein sequence ID" value="CAA9589639.1"/>
    <property type="molecule type" value="Genomic_DNA"/>
</dbReference>
<keyword evidence="2" id="KW-0805">Transcription regulation</keyword>
<keyword evidence="3" id="KW-0731">Sigma factor</keyword>
<organism evidence="7">
    <name type="scientific">uncultured Thermomicrobiales bacterium</name>
    <dbReference type="NCBI Taxonomy" id="1645740"/>
    <lineage>
        <taxon>Bacteria</taxon>
        <taxon>Pseudomonadati</taxon>
        <taxon>Thermomicrobiota</taxon>
        <taxon>Thermomicrobia</taxon>
        <taxon>Thermomicrobiales</taxon>
        <taxon>environmental samples</taxon>
    </lineage>
</organism>
<evidence type="ECO:0000256" key="1">
    <source>
        <dbReference type="ARBA" id="ARBA00010641"/>
    </source>
</evidence>
<dbReference type="InterPro" id="IPR039425">
    <property type="entry name" value="RNA_pol_sigma-70-like"/>
</dbReference>
<evidence type="ECO:0000259" key="6">
    <source>
        <dbReference type="Pfam" id="PF08281"/>
    </source>
</evidence>
<gene>
    <name evidence="7" type="ORF">AVDCRST_MAG18-4692</name>
</gene>
<keyword evidence="4" id="KW-0804">Transcription</keyword>
<evidence type="ECO:0000256" key="3">
    <source>
        <dbReference type="ARBA" id="ARBA00023082"/>
    </source>
</evidence>
<dbReference type="Pfam" id="PF08281">
    <property type="entry name" value="Sigma70_r4_2"/>
    <property type="match status" value="1"/>
</dbReference>
<feature type="domain" description="RNA polymerase sigma factor 70 region 4 type 2" evidence="6">
    <location>
        <begin position="130"/>
        <end position="183"/>
    </location>
</feature>
<dbReference type="Pfam" id="PF04542">
    <property type="entry name" value="Sigma70_r2"/>
    <property type="match status" value="1"/>
</dbReference>
<dbReference type="PANTHER" id="PTHR43133:SF62">
    <property type="entry name" value="RNA POLYMERASE SIGMA FACTOR SIGZ"/>
    <property type="match status" value="1"/>
</dbReference>
<evidence type="ECO:0000259" key="5">
    <source>
        <dbReference type="Pfam" id="PF04542"/>
    </source>
</evidence>
<proteinExistence type="inferred from homology"/>
<evidence type="ECO:0000256" key="4">
    <source>
        <dbReference type="ARBA" id="ARBA00023163"/>
    </source>
</evidence>
<dbReference type="InterPro" id="IPR036388">
    <property type="entry name" value="WH-like_DNA-bd_sf"/>
</dbReference>
<dbReference type="PANTHER" id="PTHR43133">
    <property type="entry name" value="RNA POLYMERASE ECF-TYPE SIGMA FACTO"/>
    <property type="match status" value="1"/>
</dbReference>
<dbReference type="GO" id="GO:0003677">
    <property type="term" value="F:DNA binding"/>
    <property type="evidence" value="ECO:0007669"/>
    <property type="project" value="InterPro"/>
</dbReference>